<evidence type="ECO:0000259" key="4">
    <source>
        <dbReference type="Pfam" id="PF14748"/>
    </source>
</evidence>
<accession>A0A443SIX6</accession>
<gene>
    <name evidence="5" type="ORF">B4U80_12867</name>
</gene>
<dbReference type="VEuPathDB" id="VectorBase:LDEU004570"/>
<feature type="domain" description="Pyrroline-5-carboxylate reductase dimerisation" evidence="4">
    <location>
        <begin position="223"/>
        <end position="326"/>
    </location>
</feature>
<dbReference type="GO" id="GO:0004735">
    <property type="term" value="F:pyrroline-5-carboxylate reductase activity"/>
    <property type="evidence" value="ECO:0007669"/>
    <property type="project" value="TreeGrafter"/>
</dbReference>
<reference evidence="5 6" key="1">
    <citation type="journal article" date="2018" name="Gigascience">
        <title>Genomes of trombidid mites reveal novel predicted allergens and laterally-transferred genes associated with secondary metabolism.</title>
        <authorList>
            <person name="Dong X."/>
            <person name="Chaisiri K."/>
            <person name="Xia D."/>
            <person name="Armstrong S.D."/>
            <person name="Fang Y."/>
            <person name="Donnelly M.J."/>
            <person name="Kadowaki T."/>
            <person name="McGarry J.W."/>
            <person name="Darby A.C."/>
            <person name="Makepeace B.L."/>
        </authorList>
    </citation>
    <scope>NUCLEOTIDE SEQUENCE [LARGE SCALE GENOMIC DNA]</scope>
    <source>
        <strain evidence="5">UoL-UT</strain>
    </source>
</reference>
<keyword evidence="6" id="KW-1185">Reference proteome</keyword>
<organism evidence="5 6">
    <name type="scientific">Leptotrombidium deliense</name>
    <dbReference type="NCBI Taxonomy" id="299467"/>
    <lineage>
        <taxon>Eukaryota</taxon>
        <taxon>Metazoa</taxon>
        <taxon>Ecdysozoa</taxon>
        <taxon>Arthropoda</taxon>
        <taxon>Chelicerata</taxon>
        <taxon>Arachnida</taxon>
        <taxon>Acari</taxon>
        <taxon>Acariformes</taxon>
        <taxon>Trombidiformes</taxon>
        <taxon>Prostigmata</taxon>
        <taxon>Anystina</taxon>
        <taxon>Parasitengona</taxon>
        <taxon>Trombiculoidea</taxon>
        <taxon>Trombiculidae</taxon>
        <taxon>Leptotrombidium</taxon>
    </lineage>
</organism>
<dbReference type="OrthoDB" id="10263291at2759"/>
<keyword evidence="2" id="KW-0560">Oxidoreductase</keyword>
<dbReference type="STRING" id="299467.A0A443SIX6"/>
<dbReference type="UniPathway" id="UPA00098">
    <property type="reaction ID" value="UER00361"/>
</dbReference>
<dbReference type="Pfam" id="PF03807">
    <property type="entry name" value="F420_oxidored"/>
    <property type="match status" value="1"/>
</dbReference>
<dbReference type="InterPro" id="IPR036291">
    <property type="entry name" value="NAD(P)-bd_dom_sf"/>
</dbReference>
<proteinExistence type="inferred from homology"/>
<protein>
    <submittedName>
        <fullName evidence="5">Pyrroline-5-carboxylate reductase-like protein 1</fullName>
    </submittedName>
</protein>
<dbReference type="InterPro" id="IPR029036">
    <property type="entry name" value="P5CR_dimer"/>
</dbReference>
<comment type="caution">
    <text evidence="5">The sequence shown here is derived from an EMBL/GenBank/DDBJ whole genome shotgun (WGS) entry which is preliminary data.</text>
</comment>
<dbReference type="InterPro" id="IPR028939">
    <property type="entry name" value="P5C_Rdtase_cat_N"/>
</dbReference>
<dbReference type="Proteomes" id="UP000288716">
    <property type="component" value="Unassembled WGS sequence"/>
</dbReference>
<dbReference type="SUPFAM" id="SSF51735">
    <property type="entry name" value="NAD(P)-binding Rossmann-fold domains"/>
    <property type="match status" value="1"/>
</dbReference>
<dbReference type="Gene3D" id="1.10.3730.10">
    <property type="entry name" value="ProC C-terminal domain-like"/>
    <property type="match status" value="1"/>
</dbReference>
<dbReference type="PANTHER" id="PTHR11645">
    <property type="entry name" value="PYRROLINE-5-CARBOXYLATE REDUCTASE"/>
    <property type="match status" value="1"/>
</dbReference>
<sequence>MEDEKSTSTSLATIPTTASIKSSSISSSVSSQELQRLLVKHKNYADFDFRYVNIGFIGAGHITEKIVNSILMRTKIEAYRIHISANTDEKNEKFTRLGCTFTTSNDELFSRHKCDVIFLCFHGNVMKTVKRKFTKEPIDHTNYPKCVLSLVVGVSLRKIKRLFPEHEHLEKPIAFYRLVLNSSVVYGTGICTIDVNPDSKFLTQSLKSLLQKFTRDIENVPEQCADYVCCLSSAGLAMTYMFMQSLVNAAEKLGMDKHLALKLVSHLLLNSAKSILITGKSIDVLQHESYRNSSPTEIGLLHLDRYEVQEKIVEAMKTSYERSMQLSFKEN</sequence>
<comment type="similarity">
    <text evidence="1">Belongs to the pyrroline-5-carboxylate reductase family.</text>
</comment>
<evidence type="ECO:0000313" key="6">
    <source>
        <dbReference type="Proteomes" id="UP000288716"/>
    </source>
</evidence>
<dbReference type="EMBL" id="NCKV01001992">
    <property type="protein sequence ID" value="RWS27470.1"/>
    <property type="molecule type" value="Genomic_DNA"/>
</dbReference>
<dbReference type="SUPFAM" id="SSF48179">
    <property type="entry name" value="6-phosphogluconate dehydrogenase C-terminal domain-like"/>
    <property type="match status" value="1"/>
</dbReference>
<evidence type="ECO:0000313" key="5">
    <source>
        <dbReference type="EMBL" id="RWS27470.1"/>
    </source>
</evidence>
<evidence type="ECO:0000256" key="1">
    <source>
        <dbReference type="ARBA" id="ARBA00005525"/>
    </source>
</evidence>
<name>A0A443SIX6_9ACAR</name>
<dbReference type="Gene3D" id="3.40.50.720">
    <property type="entry name" value="NAD(P)-binding Rossmann-like Domain"/>
    <property type="match status" value="1"/>
</dbReference>
<dbReference type="AlphaFoldDB" id="A0A443SIX6"/>
<dbReference type="PANTHER" id="PTHR11645:SF0">
    <property type="entry name" value="PYRROLINE-5-CARBOXYLATE REDUCTASE 3"/>
    <property type="match status" value="1"/>
</dbReference>
<evidence type="ECO:0000259" key="3">
    <source>
        <dbReference type="Pfam" id="PF03807"/>
    </source>
</evidence>
<dbReference type="GO" id="GO:0055129">
    <property type="term" value="P:L-proline biosynthetic process"/>
    <property type="evidence" value="ECO:0007669"/>
    <property type="project" value="UniProtKB-UniPathway"/>
</dbReference>
<feature type="domain" description="Pyrroline-5-carboxylate reductase catalytic N-terminal" evidence="3">
    <location>
        <begin position="54"/>
        <end position="133"/>
    </location>
</feature>
<dbReference type="InterPro" id="IPR008927">
    <property type="entry name" value="6-PGluconate_DH-like_C_sf"/>
</dbReference>
<evidence type="ECO:0000256" key="2">
    <source>
        <dbReference type="ARBA" id="ARBA00023002"/>
    </source>
</evidence>
<dbReference type="Pfam" id="PF14748">
    <property type="entry name" value="P5CR_dimer"/>
    <property type="match status" value="1"/>
</dbReference>